<dbReference type="Pfam" id="PF12704">
    <property type="entry name" value="MacB_PCD"/>
    <property type="match status" value="1"/>
</dbReference>
<protein>
    <submittedName>
        <fullName evidence="10">ABC transporter permease</fullName>
    </submittedName>
</protein>
<comment type="subcellular location">
    <subcellularLocation>
        <location evidence="1">Cell membrane</location>
        <topology evidence="1">Multi-pass membrane protein</topology>
    </subcellularLocation>
</comment>
<proteinExistence type="inferred from homology"/>
<dbReference type="PANTHER" id="PTHR30572">
    <property type="entry name" value="MEMBRANE COMPONENT OF TRANSPORTER-RELATED"/>
    <property type="match status" value="1"/>
</dbReference>
<evidence type="ECO:0000259" key="9">
    <source>
        <dbReference type="Pfam" id="PF12704"/>
    </source>
</evidence>
<comment type="caution">
    <text evidence="10">The sequence shown here is derived from an EMBL/GenBank/DDBJ whole genome shotgun (WGS) entry which is preliminary data.</text>
</comment>
<dbReference type="InterPro" id="IPR050250">
    <property type="entry name" value="Macrolide_Exporter_MacB"/>
</dbReference>
<dbReference type="AlphaFoldDB" id="A0A9D2PUX7"/>
<feature type="domain" description="ABC3 transporter permease C-terminal" evidence="8">
    <location>
        <begin position="273"/>
        <end position="385"/>
    </location>
</feature>
<evidence type="ECO:0000313" key="11">
    <source>
        <dbReference type="Proteomes" id="UP000823863"/>
    </source>
</evidence>
<dbReference type="InterPro" id="IPR025857">
    <property type="entry name" value="MacB_PCD"/>
</dbReference>
<reference evidence="10" key="1">
    <citation type="journal article" date="2021" name="PeerJ">
        <title>Extensive microbial diversity within the chicken gut microbiome revealed by metagenomics and culture.</title>
        <authorList>
            <person name="Gilroy R."/>
            <person name="Ravi A."/>
            <person name="Getino M."/>
            <person name="Pursley I."/>
            <person name="Horton D.L."/>
            <person name="Alikhan N.F."/>
            <person name="Baker D."/>
            <person name="Gharbi K."/>
            <person name="Hall N."/>
            <person name="Watson M."/>
            <person name="Adriaenssens E.M."/>
            <person name="Foster-Nyarko E."/>
            <person name="Jarju S."/>
            <person name="Secka A."/>
            <person name="Antonio M."/>
            <person name="Oren A."/>
            <person name="Chaudhuri R.R."/>
            <person name="La Ragione R."/>
            <person name="Hildebrand F."/>
            <person name="Pallen M.J."/>
        </authorList>
    </citation>
    <scope>NUCLEOTIDE SEQUENCE</scope>
    <source>
        <strain evidence="10">CHK198-12963</strain>
    </source>
</reference>
<dbReference type="GO" id="GO:0022857">
    <property type="term" value="F:transmembrane transporter activity"/>
    <property type="evidence" value="ECO:0007669"/>
    <property type="project" value="TreeGrafter"/>
</dbReference>
<evidence type="ECO:0000256" key="5">
    <source>
        <dbReference type="ARBA" id="ARBA00023136"/>
    </source>
</evidence>
<keyword evidence="3 7" id="KW-0812">Transmembrane</keyword>
<evidence type="ECO:0000259" key="8">
    <source>
        <dbReference type="Pfam" id="PF02687"/>
    </source>
</evidence>
<feature type="transmembrane region" description="Helical" evidence="7">
    <location>
        <begin position="327"/>
        <end position="349"/>
    </location>
</feature>
<dbReference type="InterPro" id="IPR003838">
    <property type="entry name" value="ABC3_permease_C"/>
</dbReference>
<evidence type="ECO:0000313" key="10">
    <source>
        <dbReference type="EMBL" id="HJC67604.1"/>
    </source>
</evidence>
<dbReference type="Pfam" id="PF02687">
    <property type="entry name" value="FtsX"/>
    <property type="match status" value="1"/>
</dbReference>
<keyword evidence="2" id="KW-1003">Cell membrane</keyword>
<keyword evidence="5 7" id="KW-0472">Membrane</keyword>
<dbReference type="EMBL" id="DWWB01000077">
    <property type="protein sequence ID" value="HJC67604.1"/>
    <property type="molecule type" value="Genomic_DNA"/>
</dbReference>
<name>A0A9D2PUX7_9FIRM</name>
<evidence type="ECO:0000256" key="4">
    <source>
        <dbReference type="ARBA" id="ARBA00022989"/>
    </source>
</evidence>
<sequence length="392" mass="41890">MLQSFKLALRSIWGNKMRSFLTMLGIIIGVAAVIILVSLVNGYMGSVVENFASMGVNRVNVNVINLSSRTLDVDEMYGFYEEHTDMFNGISPTVSISTTVKHGNDSLESTSVSGCSEQYLDIMGYELETGRNLAYSDIVSRQKVCVTGSYVAQSLYGSADKALGQTLKIGGYAFKIVGVVETQDEDNFDEGGTDDFVWMPYSVAVKMSRNANIGSYILTLIDTNNADEATTLLENFLYEIFLDDDLYHVTAMSELLDSLNEQIAMMSGMLGGIAGISLLVAGVGVMNIMLVSVTERTREIGIRKSLGADKGVIMQQFVIEAAVTSSLGGIIGIIIGCIATTAVGGLVGISATPTPVAILVSFSVSVGIGLLFGYMPANRAANLNPIDALRSE</sequence>
<keyword evidence="4 7" id="KW-1133">Transmembrane helix</keyword>
<feature type="domain" description="MacB-like periplasmic core" evidence="9">
    <location>
        <begin position="19"/>
        <end position="234"/>
    </location>
</feature>
<reference evidence="10" key="2">
    <citation type="submission" date="2021-04" db="EMBL/GenBank/DDBJ databases">
        <authorList>
            <person name="Gilroy R."/>
        </authorList>
    </citation>
    <scope>NUCLEOTIDE SEQUENCE</scope>
    <source>
        <strain evidence="10">CHK198-12963</strain>
    </source>
</reference>
<feature type="transmembrane region" description="Helical" evidence="7">
    <location>
        <begin position="20"/>
        <end position="44"/>
    </location>
</feature>
<evidence type="ECO:0000256" key="3">
    <source>
        <dbReference type="ARBA" id="ARBA00022692"/>
    </source>
</evidence>
<evidence type="ECO:0000256" key="6">
    <source>
        <dbReference type="ARBA" id="ARBA00038076"/>
    </source>
</evidence>
<feature type="transmembrane region" description="Helical" evidence="7">
    <location>
        <begin position="355"/>
        <end position="374"/>
    </location>
</feature>
<dbReference type="GO" id="GO:0005886">
    <property type="term" value="C:plasma membrane"/>
    <property type="evidence" value="ECO:0007669"/>
    <property type="project" value="UniProtKB-SubCell"/>
</dbReference>
<organism evidence="10 11">
    <name type="scientific">Candidatus Enterocloster excrementigallinarum</name>
    <dbReference type="NCBI Taxonomy" id="2838558"/>
    <lineage>
        <taxon>Bacteria</taxon>
        <taxon>Bacillati</taxon>
        <taxon>Bacillota</taxon>
        <taxon>Clostridia</taxon>
        <taxon>Lachnospirales</taxon>
        <taxon>Lachnospiraceae</taxon>
        <taxon>Enterocloster</taxon>
    </lineage>
</organism>
<evidence type="ECO:0000256" key="7">
    <source>
        <dbReference type="SAM" id="Phobius"/>
    </source>
</evidence>
<evidence type="ECO:0000256" key="2">
    <source>
        <dbReference type="ARBA" id="ARBA00022475"/>
    </source>
</evidence>
<comment type="similarity">
    <text evidence="6">Belongs to the ABC-4 integral membrane protein family.</text>
</comment>
<feature type="transmembrane region" description="Helical" evidence="7">
    <location>
        <begin position="269"/>
        <end position="293"/>
    </location>
</feature>
<dbReference type="Proteomes" id="UP000823863">
    <property type="component" value="Unassembled WGS sequence"/>
</dbReference>
<gene>
    <name evidence="10" type="ORF">H9931_12975</name>
</gene>
<evidence type="ECO:0000256" key="1">
    <source>
        <dbReference type="ARBA" id="ARBA00004651"/>
    </source>
</evidence>
<accession>A0A9D2PUX7</accession>
<dbReference type="PANTHER" id="PTHR30572:SF4">
    <property type="entry name" value="ABC TRANSPORTER PERMEASE YTRF"/>
    <property type="match status" value="1"/>
</dbReference>